<evidence type="ECO:0000313" key="4">
    <source>
        <dbReference type="Proteomes" id="UP000222163"/>
    </source>
</evidence>
<dbReference type="Proteomes" id="UP001242342">
    <property type="component" value="Unassembled WGS sequence"/>
</dbReference>
<dbReference type="InterPro" id="IPR011652">
    <property type="entry name" value="MORN_2"/>
</dbReference>
<comment type="caution">
    <text evidence="3">The sequence shown here is derived from an EMBL/GenBank/DDBJ whole genome shotgun (WGS) entry which is preliminary data.</text>
</comment>
<dbReference type="AlphaFoldDB" id="A0A2G1BRS4"/>
<reference evidence="3 4" key="1">
    <citation type="journal article" date="2016" name="Nat. Commun.">
        <title>Microbial interactions lead to rapid micro-scale successions on model marine particles.</title>
        <authorList>
            <person name="Datta M.S."/>
            <person name="Sliwerska E."/>
            <person name="Gore J."/>
            <person name="Polz M.F."/>
            <person name="Cordero O.X."/>
        </authorList>
    </citation>
    <scope>NUCLEOTIDE SEQUENCE [LARGE SCALE GENOMIC DNA]</scope>
    <source>
        <strain evidence="3 4">4G03</strain>
    </source>
</reference>
<evidence type="ECO:0000313" key="2">
    <source>
        <dbReference type="EMBL" id="MDP2542194.1"/>
    </source>
</evidence>
<dbReference type="Pfam" id="PF11832">
    <property type="entry name" value="DUF3352"/>
    <property type="match status" value="1"/>
</dbReference>
<accession>A0A2G1BRS4</accession>
<dbReference type="Pfam" id="PF07661">
    <property type="entry name" value="MORN_2"/>
    <property type="match status" value="2"/>
</dbReference>
<keyword evidence="1" id="KW-0812">Transmembrane</keyword>
<name>A0A2G1BRS4_9FLAO</name>
<feature type="transmembrane region" description="Helical" evidence="1">
    <location>
        <begin position="5"/>
        <end position="24"/>
    </location>
</feature>
<keyword evidence="1" id="KW-1133">Transmembrane helix</keyword>
<keyword evidence="1" id="KW-0472">Membrane</keyword>
<dbReference type="EMBL" id="JAUYVU010000009">
    <property type="protein sequence ID" value="MDP2542194.1"/>
    <property type="molecule type" value="Genomic_DNA"/>
</dbReference>
<proteinExistence type="predicted"/>
<sequence>MKRKVFWGIIALVIGFVIYQVYIFTLSENDNIKSIYLVPDDAVFIVDTERPIDTWDEISSSQIWTHLQKNQQINKLSEGINSLDETFKAKKEIFDFIGERNLVISVHVFSPKKYGLLYIADLQKFSKLIFLKRAISNLAGEDYKVTKRVYKEHEIIELYNKKTRETLHLSFIKNQVVASYTHLLVEQSIDQYLNPIIGRDLNFLEIKRKTDTDGFFNMYLQHKYLKDYLNCFTSSSNLDFLNKEAFFYSGLDISIIEGVIVQATGFTNVDSNSQTYLKVLQKSGVGKHSIAKIAPKNTSLYLSFAFDDFKTFNSNLEKLQQENPAEFKMYTDQLAMIEDKLDINVSENIYSWIGSEIALIHFNTELSKNKKDIAAIIKTDDIDDAKENLQLILSKIKENTPLKYKQINYRGYPINFFDLKGFFKMLAGNMFSKMEKPYFTIIDDFIVFSTSPNTIKEIINNHLIGYTLESSEKFDDFNYYFKKKSSVFAYVNTPNSYKDLLSLVDSKTRRELQKNKPYITCFSQIGMQLIASDELFESNISLVFEGPKNIEISIKKDKELREKLLLELAPYKDSTNTQNSTSFFKLPPIHPSDLSAKSYKEYYKNGKLKFEVDLGDGLKDGSYKSYYENGNIKVKGHYKNDKQSGTWKAYDEQKGDVIFKKHF</sequence>
<evidence type="ECO:0000256" key="1">
    <source>
        <dbReference type="SAM" id="Phobius"/>
    </source>
</evidence>
<dbReference type="EMBL" id="PDUU01000013">
    <property type="protein sequence ID" value="PHN96698.1"/>
    <property type="molecule type" value="Genomic_DNA"/>
</dbReference>
<reference evidence="3" key="2">
    <citation type="submission" date="2017-10" db="EMBL/GenBank/DDBJ databases">
        <authorList>
            <person name="Enke T.N."/>
            <person name="Cordero O.X."/>
        </authorList>
    </citation>
    <scope>NUCLEOTIDE SEQUENCE</scope>
    <source>
        <strain evidence="3">4G03</strain>
    </source>
</reference>
<dbReference type="InterPro" id="IPR021787">
    <property type="entry name" value="DUF3352"/>
</dbReference>
<dbReference type="Proteomes" id="UP000222163">
    <property type="component" value="Unassembled WGS sequence"/>
</dbReference>
<dbReference type="Gene3D" id="2.20.110.10">
    <property type="entry name" value="Histone H3 K4-specific methyltransferase SET7/9 N-terminal domain"/>
    <property type="match status" value="1"/>
</dbReference>
<dbReference type="SUPFAM" id="SSF82185">
    <property type="entry name" value="Histone H3 K4-specific methyltransferase SET7/9 N-terminal domain"/>
    <property type="match status" value="1"/>
</dbReference>
<protein>
    <submittedName>
        <fullName evidence="3">DUF3352 domain-containing protein</fullName>
    </submittedName>
</protein>
<keyword evidence="5" id="KW-1185">Reference proteome</keyword>
<gene>
    <name evidence="3" type="ORF">CSC81_13295</name>
    <name evidence="2" type="ORF">Q8W23_11975</name>
</gene>
<organism evidence="3 4">
    <name type="scientific">Tenacibaculum discolor</name>
    <dbReference type="NCBI Taxonomy" id="361581"/>
    <lineage>
        <taxon>Bacteria</taxon>
        <taxon>Pseudomonadati</taxon>
        <taxon>Bacteroidota</taxon>
        <taxon>Flavobacteriia</taxon>
        <taxon>Flavobacteriales</taxon>
        <taxon>Flavobacteriaceae</taxon>
        <taxon>Tenacibaculum</taxon>
    </lineage>
</organism>
<reference evidence="2 5" key="3">
    <citation type="submission" date="2023-07" db="EMBL/GenBank/DDBJ databases">
        <title>Genome content predicts the carbon catabolic preferences of heterotrophic bacteria.</title>
        <authorList>
            <person name="Gralka M."/>
        </authorList>
    </citation>
    <scope>NUCLEOTIDE SEQUENCE [LARGE SCALE GENOMIC DNA]</scope>
    <source>
        <strain evidence="2 5">4G03</strain>
    </source>
</reference>
<evidence type="ECO:0000313" key="5">
    <source>
        <dbReference type="Proteomes" id="UP001242342"/>
    </source>
</evidence>
<dbReference type="RefSeq" id="WP_099216238.1">
    <property type="nucleotide sequence ID" value="NZ_JAUYVU010000009.1"/>
</dbReference>
<evidence type="ECO:0000313" key="3">
    <source>
        <dbReference type="EMBL" id="PHN96698.1"/>
    </source>
</evidence>